<accession>A0A6J5L4X4</accession>
<reference evidence="2" key="1">
    <citation type="submission" date="2020-04" db="EMBL/GenBank/DDBJ databases">
        <authorList>
            <person name="Chiriac C."/>
            <person name="Salcher M."/>
            <person name="Ghai R."/>
            <person name="Kavagutti S V."/>
        </authorList>
    </citation>
    <scope>NUCLEOTIDE SEQUENCE</scope>
</reference>
<proteinExistence type="predicted"/>
<sequence length="254" mass="28637">MLTQLRPDTQTEQAFDKFLIGHVDVLSVSDSRLLWAIRLELQGLHDEVALLRAQTGTFRDARADGLTVTDAALEGWRSLCEAMQRERRQRRNELWSAVDGLQRATVKIAWLRANRRRLAYGANLRRLQVELASVLVSTVTWPPALEPTQSAIKRWPELSHVMGRLRDGVQRGVMMRLLGTASEQMAELEEERIQAERWLRPLWREHFPDAPESEAPGLVDLVRFAAETARSGTTAPASKAGRKALDTLRKAAGS</sequence>
<evidence type="ECO:0000256" key="1">
    <source>
        <dbReference type="SAM" id="MobiDB-lite"/>
    </source>
</evidence>
<name>A0A6J5L4X4_9CAUD</name>
<feature type="compositionally biased region" description="Basic and acidic residues" evidence="1">
    <location>
        <begin position="243"/>
        <end position="254"/>
    </location>
</feature>
<protein>
    <submittedName>
        <fullName evidence="2">Uncharacterized protein</fullName>
    </submittedName>
</protein>
<evidence type="ECO:0000313" key="2">
    <source>
        <dbReference type="EMBL" id="CAB4128247.1"/>
    </source>
</evidence>
<organism evidence="2">
    <name type="scientific">uncultured Caudovirales phage</name>
    <dbReference type="NCBI Taxonomy" id="2100421"/>
    <lineage>
        <taxon>Viruses</taxon>
        <taxon>Duplodnaviria</taxon>
        <taxon>Heunggongvirae</taxon>
        <taxon>Uroviricota</taxon>
        <taxon>Caudoviricetes</taxon>
        <taxon>Peduoviridae</taxon>
        <taxon>Maltschvirus</taxon>
        <taxon>Maltschvirus maltsch</taxon>
    </lineage>
</organism>
<dbReference type="EMBL" id="LR796230">
    <property type="protein sequence ID" value="CAB4128247.1"/>
    <property type="molecule type" value="Genomic_DNA"/>
</dbReference>
<feature type="region of interest" description="Disordered" evidence="1">
    <location>
        <begin position="229"/>
        <end position="254"/>
    </location>
</feature>
<gene>
    <name evidence="2" type="ORF">UFOVP114_19</name>
</gene>